<feature type="region of interest" description="Disordered" evidence="8">
    <location>
        <begin position="1"/>
        <end position="25"/>
    </location>
</feature>
<evidence type="ECO:0000256" key="6">
    <source>
        <dbReference type="ARBA" id="ARBA00023242"/>
    </source>
</evidence>
<dbReference type="GO" id="GO:0006357">
    <property type="term" value="P:regulation of transcription by RNA polymerase II"/>
    <property type="evidence" value="ECO:0007669"/>
    <property type="project" value="TreeGrafter"/>
</dbReference>
<dbReference type="SUPFAM" id="SSF51197">
    <property type="entry name" value="Clavaminate synthase-like"/>
    <property type="match status" value="1"/>
</dbReference>
<evidence type="ECO:0000313" key="12">
    <source>
        <dbReference type="Proteomes" id="UP001515500"/>
    </source>
</evidence>
<accession>A0AB40AS53</accession>
<dbReference type="GO" id="GO:0000118">
    <property type="term" value="C:histone deacetylase complex"/>
    <property type="evidence" value="ECO:0007669"/>
    <property type="project" value="TreeGrafter"/>
</dbReference>
<dbReference type="RefSeq" id="XP_039117830.1">
    <property type="nucleotide sequence ID" value="XM_039261896.1"/>
</dbReference>
<keyword evidence="3" id="KW-0479">Metal-binding</keyword>
<protein>
    <submittedName>
        <fullName evidence="13">Lysine-specific demethylase JMJ25-like isoform X1</fullName>
    </submittedName>
</protein>
<dbReference type="InterPro" id="IPR018866">
    <property type="entry name" value="Znf-4CXXC_R1"/>
</dbReference>
<evidence type="ECO:0000256" key="3">
    <source>
        <dbReference type="ARBA" id="ARBA00022723"/>
    </source>
</evidence>
<evidence type="ECO:0000256" key="2">
    <source>
        <dbReference type="ARBA" id="ARBA00006801"/>
    </source>
</evidence>
<keyword evidence="7" id="KW-0863">Zinc-finger</keyword>
<dbReference type="GO" id="GO:0031490">
    <property type="term" value="F:chromatin DNA binding"/>
    <property type="evidence" value="ECO:0007669"/>
    <property type="project" value="TreeGrafter"/>
</dbReference>
<feature type="domain" description="JmjC" evidence="11">
    <location>
        <begin position="485"/>
        <end position="879"/>
    </location>
</feature>
<dbReference type="GO" id="GO:0003712">
    <property type="term" value="F:transcription coregulator activity"/>
    <property type="evidence" value="ECO:0007669"/>
    <property type="project" value="TreeGrafter"/>
</dbReference>
<comment type="subcellular location">
    <subcellularLocation>
        <location evidence="1">Nucleus</location>
    </subcellularLocation>
</comment>
<keyword evidence="7" id="KW-0862">Zinc</keyword>
<gene>
    <name evidence="13" type="primary">LOC120253579</name>
</gene>
<keyword evidence="5" id="KW-0804">Transcription</keyword>
<name>A0AB40AS53_DIOCR</name>
<evidence type="ECO:0000256" key="8">
    <source>
        <dbReference type="SAM" id="MobiDB-lite"/>
    </source>
</evidence>
<dbReference type="PROSITE" id="PS50835">
    <property type="entry name" value="IG_LIKE"/>
    <property type="match status" value="1"/>
</dbReference>
<feature type="domain" description="Ig-like" evidence="10">
    <location>
        <begin position="507"/>
        <end position="611"/>
    </location>
</feature>
<dbReference type="PANTHER" id="PTHR12549:SF38">
    <property type="entry name" value="JMJC DOMAIN-CONTAINING HISTONE DEMETHYLASE 2, ISOFORM A"/>
    <property type="match status" value="1"/>
</dbReference>
<evidence type="ECO:0000256" key="1">
    <source>
        <dbReference type="ARBA" id="ARBA00004123"/>
    </source>
</evidence>
<dbReference type="SMART" id="SM00558">
    <property type="entry name" value="JmjC"/>
    <property type="match status" value="1"/>
</dbReference>
<dbReference type="AlphaFoldDB" id="A0AB40AS53"/>
<feature type="domain" description="RING-type" evidence="9">
    <location>
        <begin position="38"/>
        <end position="85"/>
    </location>
</feature>
<dbReference type="InterPro" id="IPR007110">
    <property type="entry name" value="Ig-like_dom"/>
</dbReference>
<organism evidence="12 13">
    <name type="scientific">Dioscorea cayennensis subsp. rotundata</name>
    <name type="common">White Guinea yam</name>
    <name type="synonym">Dioscorea rotundata</name>
    <dbReference type="NCBI Taxonomy" id="55577"/>
    <lineage>
        <taxon>Eukaryota</taxon>
        <taxon>Viridiplantae</taxon>
        <taxon>Streptophyta</taxon>
        <taxon>Embryophyta</taxon>
        <taxon>Tracheophyta</taxon>
        <taxon>Spermatophyta</taxon>
        <taxon>Magnoliopsida</taxon>
        <taxon>Liliopsida</taxon>
        <taxon>Dioscoreales</taxon>
        <taxon>Dioscoreaceae</taxon>
        <taxon>Dioscorea</taxon>
    </lineage>
</organism>
<dbReference type="GO" id="GO:0032454">
    <property type="term" value="F:histone H3K9 demethylase activity"/>
    <property type="evidence" value="ECO:0007669"/>
    <property type="project" value="InterPro"/>
</dbReference>
<dbReference type="GeneID" id="120253579"/>
<evidence type="ECO:0000256" key="5">
    <source>
        <dbReference type="ARBA" id="ARBA00023163"/>
    </source>
</evidence>
<dbReference type="Gene3D" id="2.60.120.650">
    <property type="entry name" value="Cupin"/>
    <property type="match status" value="2"/>
</dbReference>
<evidence type="ECO:0000259" key="10">
    <source>
        <dbReference type="PROSITE" id="PS50835"/>
    </source>
</evidence>
<proteinExistence type="inferred from homology"/>
<keyword evidence="4" id="KW-0805">Transcription regulation</keyword>
<dbReference type="InterPro" id="IPR001841">
    <property type="entry name" value="Znf_RING"/>
</dbReference>
<keyword evidence="6" id="KW-0539">Nucleus</keyword>
<evidence type="ECO:0000259" key="9">
    <source>
        <dbReference type="PROSITE" id="PS50089"/>
    </source>
</evidence>
<dbReference type="Pfam" id="PF10497">
    <property type="entry name" value="zf-4CXXC_R1"/>
    <property type="match status" value="1"/>
</dbReference>
<dbReference type="FunFam" id="2.60.120.650:FF:000033">
    <property type="entry name" value="Transcription factor jumonji (JmjC) domain-containing protein"/>
    <property type="match status" value="1"/>
</dbReference>
<dbReference type="GO" id="GO:0000785">
    <property type="term" value="C:chromatin"/>
    <property type="evidence" value="ECO:0007669"/>
    <property type="project" value="TreeGrafter"/>
</dbReference>
<reference evidence="13" key="1">
    <citation type="submission" date="2025-08" db="UniProtKB">
        <authorList>
            <consortium name="RefSeq"/>
        </authorList>
    </citation>
    <scope>IDENTIFICATION</scope>
</reference>
<dbReference type="InterPro" id="IPR003347">
    <property type="entry name" value="JmjC_dom"/>
</dbReference>
<dbReference type="PANTHER" id="PTHR12549">
    <property type="entry name" value="JMJC DOMAIN-CONTAINING HISTONE DEMETHYLATION PROTEIN"/>
    <property type="match status" value="1"/>
</dbReference>
<dbReference type="PROSITE" id="PS50089">
    <property type="entry name" value="ZF_RING_2"/>
    <property type="match status" value="1"/>
</dbReference>
<evidence type="ECO:0000256" key="4">
    <source>
        <dbReference type="ARBA" id="ARBA00023015"/>
    </source>
</evidence>
<comment type="similarity">
    <text evidence="2">Belongs to the JARID1 histone demethylase family.</text>
</comment>
<dbReference type="PROSITE" id="PS51184">
    <property type="entry name" value="JMJC"/>
    <property type="match status" value="1"/>
</dbReference>
<sequence length="920" mass="104858">MGILAMRTTNSGKRKRSKANSGLMDESSRDAEKMRFACHQCFHSFEQNVVICSSCERKRYCYNCIAKWYPEQTREDVQAACPVCRGNCNCKACLRASVNLKINRQEADDHVRLQHLLYLLYRLLPVLRQIDDEHRSEVILEAMTQGIEASQVDVVRTKLDKEERIYCDNCYTSVVDFHRECLKCSYDLCLACCQELRDGHQPGGSEAFSAHQKFMERQHQNFCVDGEKNVPRKRFCWETQDPPVLNDCVVGLPCSFPDWKANSDGSIPCPPKELGGCGDGLLVLKRNFKANWVVKLLKNAEELTRSFQNLDVNTAFVCPLCDSVCSSTEMTEGSSGVRKAAGRDNSHDNFLYCPFSSDLGVDDMDHFQKHWMRGEPVIVRGVLDKTVGLSWEPMVMWRAVRETKSKKFKEEGRVVRAIDCLDWCEVEINIHQFFKGYLEGRVHKNGWPEMLKLKDWPPSSLFEERLPRHGAEFISSLPFHEYTHPQFGLLNLATKIPDGRVKPDLGPKTYIAYGFREELGRGDSVTKLHCDISDAINVLTHTSEVKMARWQQDKIKQMQKKHRDEDILELYKNAGNLSEKEAVKENEGSCEHPELLNYECKITDASFNTLENNIKAEKCIGSTVEFNSPIVMNGVSGGDESALCRNLCFNGSKNIMCECQSDWKTISLSSLSGDGQSSSNQHEFKFQIENETVCNKHDKIPERGLCKTCSSTLHADVKDKTAVEDESLADAASEDQKVAVSGMVGPSLGSEYLEHRNIPNISFGGAVWDIFRRQDVPKLIEYLQKHRNEFRHIDNLPLDSVIHPVHDQTFFLNERHKRQLKEEFDVEPWTFEQYLGEAVFIPAGCPHQVRNRQSCIKVALDFVSPENIGECVKLTKEFRLLPKTHRAKEDKLEVKKMALYAASSAIREAMELQSKLRVVV</sequence>
<dbReference type="Pfam" id="PF02373">
    <property type="entry name" value="JmjC"/>
    <property type="match status" value="1"/>
</dbReference>
<evidence type="ECO:0000256" key="7">
    <source>
        <dbReference type="PROSITE-ProRule" id="PRU00175"/>
    </source>
</evidence>
<evidence type="ECO:0000313" key="13">
    <source>
        <dbReference type="RefSeq" id="XP_039117830.1"/>
    </source>
</evidence>
<dbReference type="InterPro" id="IPR045109">
    <property type="entry name" value="LSDs-like"/>
</dbReference>
<dbReference type="Proteomes" id="UP001515500">
    <property type="component" value="Chromosome 3"/>
</dbReference>
<evidence type="ECO:0000259" key="11">
    <source>
        <dbReference type="PROSITE" id="PS51184"/>
    </source>
</evidence>
<keyword evidence="12" id="KW-1185">Reference proteome</keyword>
<dbReference type="GO" id="GO:0008270">
    <property type="term" value="F:zinc ion binding"/>
    <property type="evidence" value="ECO:0007669"/>
    <property type="project" value="UniProtKB-KW"/>
</dbReference>